<keyword evidence="3" id="KW-1185">Reference proteome</keyword>
<name>A0A3Q3FG19_KRYMA</name>
<accession>A0A3Q3FG19</accession>
<dbReference type="PROSITE" id="PS50812">
    <property type="entry name" value="PWWP"/>
    <property type="match status" value="1"/>
</dbReference>
<reference evidence="2" key="2">
    <citation type="submission" date="2025-09" db="UniProtKB">
        <authorList>
            <consortium name="Ensembl"/>
        </authorList>
    </citation>
    <scope>IDENTIFICATION</scope>
</reference>
<dbReference type="PANTHER" id="PTHR12550:SF41">
    <property type="entry name" value="HEPATOMA-DERIVED GROWTH FACTOR"/>
    <property type="match status" value="1"/>
</dbReference>
<evidence type="ECO:0000313" key="2">
    <source>
        <dbReference type="Ensembl" id="ENSKMAP00000012137.1"/>
    </source>
</evidence>
<reference evidence="2" key="1">
    <citation type="submission" date="2025-08" db="UniProtKB">
        <authorList>
            <consortium name="Ensembl"/>
        </authorList>
    </citation>
    <scope>IDENTIFICATION</scope>
</reference>
<evidence type="ECO:0000313" key="3">
    <source>
        <dbReference type="Proteomes" id="UP000264800"/>
    </source>
</evidence>
<protein>
    <recommendedName>
        <fullName evidence="1">PWWP domain-containing protein</fullName>
    </recommendedName>
</protein>
<dbReference type="SMART" id="SM00293">
    <property type="entry name" value="PWWP"/>
    <property type="match status" value="1"/>
</dbReference>
<dbReference type="AlphaFoldDB" id="A0A3Q3FG19"/>
<dbReference type="Proteomes" id="UP000264800">
    <property type="component" value="Unplaced"/>
</dbReference>
<organism evidence="2 3">
    <name type="scientific">Kryptolebias marmoratus</name>
    <name type="common">Mangrove killifish</name>
    <name type="synonym">Rivulus marmoratus</name>
    <dbReference type="NCBI Taxonomy" id="37003"/>
    <lineage>
        <taxon>Eukaryota</taxon>
        <taxon>Metazoa</taxon>
        <taxon>Chordata</taxon>
        <taxon>Craniata</taxon>
        <taxon>Vertebrata</taxon>
        <taxon>Euteleostomi</taxon>
        <taxon>Actinopterygii</taxon>
        <taxon>Neopterygii</taxon>
        <taxon>Teleostei</taxon>
        <taxon>Neoteleostei</taxon>
        <taxon>Acanthomorphata</taxon>
        <taxon>Ovalentaria</taxon>
        <taxon>Atherinomorphae</taxon>
        <taxon>Cyprinodontiformes</taxon>
        <taxon>Rivulidae</taxon>
        <taxon>Kryptolebias</taxon>
    </lineage>
</organism>
<dbReference type="Ensembl" id="ENSKMAT00000012321.1">
    <property type="protein sequence ID" value="ENSKMAP00000012137.1"/>
    <property type="gene ID" value="ENSKMAG00000009122.1"/>
</dbReference>
<dbReference type="InterPro" id="IPR000313">
    <property type="entry name" value="PWWP_dom"/>
</dbReference>
<sequence length="153" mass="17202">MAGKTADQFKPGDLVFAKMKGFAHWPARVSKRVPVYFFGTHQMYVLPCPAQQRHNIVPYAGNKMKYGSGVRIRGFAEGMWEIQNTPGMDSKLKVRSLKAAPKLQLPNRLRDQEPTRRKLLLLLLLLLLLPPPLPPLLPPPLQVECQPAAEAQI</sequence>
<dbReference type="CDD" id="cd05834">
    <property type="entry name" value="PWWP_HRP"/>
    <property type="match status" value="1"/>
</dbReference>
<dbReference type="PANTHER" id="PTHR12550">
    <property type="entry name" value="HEPATOMA-DERIVED GROWTH FACTOR-RELATED"/>
    <property type="match status" value="1"/>
</dbReference>
<dbReference type="STRING" id="37003.ENSKMAP00000012137"/>
<dbReference type="Pfam" id="PF00855">
    <property type="entry name" value="PWWP"/>
    <property type="match status" value="1"/>
</dbReference>
<feature type="domain" description="PWWP" evidence="1">
    <location>
        <begin position="11"/>
        <end position="47"/>
    </location>
</feature>
<dbReference type="SUPFAM" id="SSF63748">
    <property type="entry name" value="Tudor/PWWP/MBT"/>
    <property type="match status" value="1"/>
</dbReference>
<dbReference type="GeneTree" id="ENSGT00940000153942"/>
<proteinExistence type="predicted"/>
<dbReference type="Gene3D" id="2.30.30.140">
    <property type="match status" value="1"/>
</dbReference>
<evidence type="ECO:0000259" key="1">
    <source>
        <dbReference type="PROSITE" id="PS50812"/>
    </source>
</evidence>